<dbReference type="RefSeq" id="WP_014236016.1">
    <property type="nucleotide sequence ID" value="NC_016616.1"/>
</dbReference>
<evidence type="ECO:0000313" key="3">
    <source>
        <dbReference type="Proteomes" id="UP000005633"/>
    </source>
</evidence>
<dbReference type="Proteomes" id="UP000005633">
    <property type="component" value="Chromosome"/>
</dbReference>
<gene>
    <name evidence="2" type="ordered locus">Dsui_0909</name>
</gene>
<dbReference type="KEGG" id="dsu:Dsui_0909"/>
<dbReference type="OrthoDB" id="639945at2"/>
<organism evidence="2 3">
    <name type="scientific">Azospira oryzae (strain ATCC BAA-33 / DSM 13638 / PS)</name>
    <name type="common">Dechlorosoma suillum</name>
    <dbReference type="NCBI Taxonomy" id="640081"/>
    <lineage>
        <taxon>Bacteria</taxon>
        <taxon>Pseudomonadati</taxon>
        <taxon>Pseudomonadota</taxon>
        <taxon>Betaproteobacteria</taxon>
        <taxon>Rhodocyclales</taxon>
        <taxon>Rhodocyclaceae</taxon>
        <taxon>Azospira</taxon>
    </lineage>
</organism>
<reference evidence="2 3" key="1">
    <citation type="journal article" date="2012" name="J. Bacteriol.">
        <title>Complete genome sequence of the anaerobic perchlorate-reducing bacterium Azospira suillum strain PS.</title>
        <authorList>
            <person name="Byrne-Bailey K.G."/>
            <person name="Coates J.D."/>
        </authorList>
    </citation>
    <scope>NUCLEOTIDE SEQUENCE [LARGE SCALE GENOMIC DNA]</scope>
    <source>
        <strain evidence="3">ATCC BAA-33 / DSM 13638 / PS</strain>
    </source>
</reference>
<feature type="domain" description="Peptidase C14 caspase" evidence="1">
    <location>
        <begin position="2"/>
        <end position="184"/>
    </location>
</feature>
<accession>G8QIF5</accession>
<dbReference type="GO" id="GO:0004197">
    <property type="term" value="F:cysteine-type endopeptidase activity"/>
    <property type="evidence" value="ECO:0007669"/>
    <property type="project" value="InterPro"/>
</dbReference>
<dbReference type="Gene3D" id="3.40.50.1460">
    <property type="match status" value="1"/>
</dbReference>
<protein>
    <submittedName>
        <fullName evidence="2">Caspase domain-containing protein</fullName>
    </submittedName>
</protein>
<dbReference type="HOGENOM" id="CLU_1141786_0_0_4"/>
<dbReference type="EMBL" id="CP003153">
    <property type="protein sequence ID" value="AEV25315.1"/>
    <property type="molecule type" value="Genomic_DNA"/>
</dbReference>
<dbReference type="GO" id="GO:0006508">
    <property type="term" value="P:proteolysis"/>
    <property type="evidence" value="ECO:0007669"/>
    <property type="project" value="InterPro"/>
</dbReference>
<dbReference type="STRING" id="640081.Dsui_0909"/>
<evidence type="ECO:0000313" key="2">
    <source>
        <dbReference type="EMBL" id="AEV25315.1"/>
    </source>
</evidence>
<name>G8QIF5_AZOOP</name>
<proteinExistence type="predicted"/>
<dbReference type="eggNOG" id="COG4249">
    <property type="taxonomic scope" value="Bacteria"/>
</dbReference>
<sequence length="233" mass="25992">MKRKAILIGNTHNLQGVKTDLVRTGNFLCSSVGGGWYSNEIEVFEDPSKDQLLRRLDSIRRESNDYVFVLFSGHGGQARQTILELNGRGETISESQLHDIGSRQLSIFDCCRAIVEPVRKSIALDSLSASFSESVSVRRRYEDRIMEAIHQQVRLYSCAIGEKSYDTPQGAMYLGNLLKAAHSIDSYSLFKTVGSAHSEARIATIRDSKERQSPEADLPKCLTAQQLVIAIRP</sequence>
<dbReference type="AlphaFoldDB" id="G8QIF5"/>
<evidence type="ECO:0000259" key="1">
    <source>
        <dbReference type="Pfam" id="PF00656"/>
    </source>
</evidence>
<dbReference type="Pfam" id="PF00656">
    <property type="entry name" value="Peptidase_C14"/>
    <property type="match status" value="1"/>
</dbReference>
<dbReference type="InterPro" id="IPR011600">
    <property type="entry name" value="Pept_C14_caspase"/>
</dbReference>
<dbReference type="InterPro" id="IPR029030">
    <property type="entry name" value="Caspase-like_dom_sf"/>
</dbReference>
<dbReference type="SUPFAM" id="SSF52129">
    <property type="entry name" value="Caspase-like"/>
    <property type="match status" value="1"/>
</dbReference>